<evidence type="ECO:0000313" key="3">
    <source>
        <dbReference type="EMBL" id="AKA68541.1"/>
    </source>
</evidence>
<evidence type="ECO:0000256" key="1">
    <source>
        <dbReference type="SAM" id="Coils"/>
    </source>
</evidence>
<reference evidence="3 4" key="1">
    <citation type="journal article" date="2015" name="J. Biotechnol.">
        <title>Complete genome sequence of a malodorant-producing acetogen, Clostridium scatologenes ATCC 25775(T).</title>
        <authorList>
            <person name="Zhu Z."/>
            <person name="Guo T."/>
            <person name="Zheng H."/>
            <person name="Song T."/>
            <person name="Ouyang P."/>
            <person name="Xie J."/>
        </authorList>
    </citation>
    <scope>NUCLEOTIDE SEQUENCE [LARGE SCALE GENOMIC DNA]</scope>
    <source>
        <strain evidence="3 4">ATCC 25775</strain>
    </source>
</reference>
<feature type="coiled-coil region" evidence="1">
    <location>
        <begin position="67"/>
        <end position="128"/>
    </location>
</feature>
<dbReference type="HOGENOM" id="CLU_1208088_0_0_9"/>
<accession>A0A0E3GQG7</accession>
<proteinExistence type="predicted"/>
<dbReference type="Pfam" id="PF14265">
    <property type="entry name" value="DUF4355"/>
    <property type="match status" value="1"/>
</dbReference>
<protein>
    <recommendedName>
        <fullName evidence="5">DUF4355 domain-containing protein</fullName>
    </recommendedName>
</protein>
<gene>
    <name evidence="3" type="ORF">CSCA_1416</name>
</gene>
<dbReference type="KEGG" id="csq:CSCA_1416"/>
<dbReference type="EMBL" id="CP009933">
    <property type="protein sequence ID" value="AKA68541.1"/>
    <property type="molecule type" value="Genomic_DNA"/>
</dbReference>
<keyword evidence="4" id="KW-1185">Reference proteome</keyword>
<evidence type="ECO:0008006" key="5">
    <source>
        <dbReference type="Google" id="ProtNLM"/>
    </source>
</evidence>
<dbReference type="InterPro" id="IPR025580">
    <property type="entry name" value="Gp46"/>
</dbReference>
<dbReference type="STRING" id="1548.CSCA_1416"/>
<keyword evidence="1" id="KW-0175">Coiled coil</keyword>
<organism evidence="3 4">
    <name type="scientific">Clostridium scatologenes</name>
    <dbReference type="NCBI Taxonomy" id="1548"/>
    <lineage>
        <taxon>Bacteria</taxon>
        <taxon>Bacillati</taxon>
        <taxon>Bacillota</taxon>
        <taxon>Clostridia</taxon>
        <taxon>Eubacteriales</taxon>
        <taxon>Clostridiaceae</taxon>
        <taxon>Clostridium</taxon>
    </lineage>
</organism>
<sequence length="229" mass="25864">MLKGIVPEKTYVPTVPIKLQLFGDGGTGDKTNIDQNPPAGDNINTPPEGDNIELPKTKEELLKLLGTESEKNVLKAVEDAKAKWEEEFNKKLENEKAEAEKLAKMTAAEKEKHLLEKQKLDIANKEKEIALREMKLTKIDIFSEKKLPIKLVDFIPGNTADEVKSNIESFEKEWRTAIDEAVNERLKGKSPFNITSNSKNELGVAKQLIEMNKNTNIESLQKARESYFK</sequence>
<evidence type="ECO:0000256" key="2">
    <source>
        <dbReference type="SAM" id="MobiDB-lite"/>
    </source>
</evidence>
<dbReference type="RefSeq" id="WP_029159968.1">
    <property type="nucleotide sequence ID" value="NZ_CP009933.1"/>
</dbReference>
<name>A0A0E3GQG7_CLOSL</name>
<dbReference type="AlphaFoldDB" id="A0A0E3GQG7"/>
<dbReference type="Proteomes" id="UP000033115">
    <property type="component" value="Chromosome"/>
</dbReference>
<feature type="region of interest" description="Disordered" evidence="2">
    <location>
        <begin position="23"/>
        <end position="53"/>
    </location>
</feature>
<evidence type="ECO:0000313" key="4">
    <source>
        <dbReference type="Proteomes" id="UP000033115"/>
    </source>
</evidence>